<proteinExistence type="predicted"/>
<name>A0A2G9HXD0_9LAMI</name>
<dbReference type="EMBL" id="NKXS01000820">
    <property type="protein sequence ID" value="PIN22158.1"/>
    <property type="molecule type" value="Genomic_DNA"/>
</dbReference>
<reference evidence="2" key="1">
    <citation type="journal article" date="2018" name="Gigascience">
        <title>Genome assembly of the Pink Ipe (Handroanthus impetiginosus, Bignoniaceae), a highly valued, ecologically keystone Neotropical timber forest tree.</title>
        <authorList>
            <person name="Silva-Junior O.B."/>
            <person name="Grattapaglia D."/>
            <person name="Novaes E."/>
            <person name="Collevatti R.G."/>
        </authorList>
    </citation>
    <scope>NUCLEOTIDE SEQUENCE [LARGE SCALE GENOMIC DNA]</scope>
    <source>
        <strain evidence="2">cv. UFG-1</strain>
    </source>
</reference>
<dbReference type="Proteomes" id="UP000231279">
    <property type="component" value="Unassembled WGS sequence"/>
</dbReference>
<gene>
    <name evidence="1" type="ORF">CDL12_05138</name>
</gene>
<sequence>MIMSIRIHLVYIIITTLLLSATSRTLSVRLFSGQHDHRPLKKSRDHDKIFHYYAPLPQDIDSEKRRVPTGSNPLHNKR</sequence>
<evidence type="ECO:0000313" key="1">
    <source>
        <dbReference type="EMBL" id="PIN22158.1"/>
    </source>
</evidence>
<evidence type="ECO:0000313" key="2">
    <source>
        <dbReference type="Proteomes" id="UP000231279"/>
    </source>
</evidence>
<comment type="caution">
    <text evidence="1">The sequence shown here is derived from an EMBL/GenBank/DDBJ whole genome shotgun (WGS) entry which is preliminary data.</text>
</comment>
<dbReference type="AlphaFoldDB" id="A0A2G9HXD0"/>
<dbReference type="OrthoDB" id="1747571at2759"/>
<keyword evidence="2" id="KW-1185">Reference proteome</keyword>
<organism evidence="1 2">
    <name type="scientific">Handroanthus impetiginosus</name>
    <dbReference type="NCBI Taxonomy" id="429701"/>
    <lineage>
        <taxon>Eukaryota</taxon>
        <taxon>Viridiplantae</taxon>
        <taxon>Streptophyta</taxon>
        <taxon>Embryophyta</taxon>
        <taxon>Tracheophyta</taxon>
        <taxon>Spermatophyta</taxon>
        <taxon>Magnoliopsida</taxon>
        <taxon>eudicotyledons</taxon>
        <taxon>Gunneridae</taxon>
        <taxon>Pentapetalae</taxon>
        <taxon>asterids</taxon>
        <taxon>lamiids</taxon>
        <taxon>Lamiales</taxon>
        <taxon>Bignoniaceae</taxon>
        <taxon>Crescentiina</taxon>
        <taxon>Tabebuia alliance</taxon>
        <taxon>Handroanthus</taxon>
    </lineage>
</organism>
<accession>A0A2G9HXD0</accession>
<protein>
    <submittedName>
        <fullName evidence="1">Uncharacterized protein</fullName>
    </submittedName>
</protein>